<keyword evidence="6" id="KW-1185">Reference proteome</keyword>
<dbReference type="PROSITE" id="PS50005">
    <property type="entry name" value="TPR"/>
    <property type="match status" value="1"/>
</dbReference>
<dbReference type="Pfam" id="PF13181">
    <property type="entry name" value="TPR_8"/>
    <property type="match status" value="1"/>
</dbReference>
<dbReference type="Pfam" id="PF00756">
    <property type="entry name" value="Esterase"/>
    <property type="match status" value="1"/>
</dbReference>
<dbReference type="InterPro" id="IPR000801">
    <property type="entry name" value="Esterase-like"/>
</dbReference>
<name>A0A1I2S0T2_9BACT</name>
<dbReference type="Gene3D" id="3.40.50.1820">
    <property type="entry name" value="alpha/beta hydrolase"/>
    <property type="match status" value="1"/>
</dbReference>
<keyword evidence="4" id="KW-0732">Signal</keyword>
<dbReference type="InterPro" id="IPR019734">
    <property type="entry name" value="TPR_rpt"/>
</dbReference>
<evidence type="ECO:0000256" key="3">
    <source>
        <dbReference type="PROSITE-ProRule" id="PRU00339"/>
    </source>
</evidence>
<feature type="signal peptide" evidence="4">
    <location>
        <begin position="1"/>
        <end position="18"/>
    </location>
</feature>
<organism evidence="5 6">
    <name type="scientific">Pontibacter chinhatensis</name>
    <dbReference type="NCBI Taxonomy" id="1436961"/>
    <lineage>
        <taxon>Bacteria</taxon>
        <taxon>Pseudomonadati</taxon>
        <taxon>Bacteroidota</taxon>
        <taxon>Cytophagia</taxon>
        <taxon>Cytophagales</taxon>
        <taxon>Hymenobacteraceae</taxon>
        <taxon>Pontibacter</taxon>
    </lineage>
</organism>
<dbReference type="OrthoDB" id="9784036at2"/>
<evidence type="ECO:0000256" key="2">
    <source>
        <dbReference type="ARBA" id="ARBA00022801"/>
    </source>
</evidence>
<keyword evidence="2" id="KW-0378">Hydrolase</keyword>
<evidence type="ECO:0000256" key="4">
    <source>
        <dbReference type="SAM" id="SignalP"/>
    </source>
</evidence>
<reference evidence="6" key="1">
    <citation type="submission" date="2016-10" db="EMBL/GenBank/DDBJ databases">
        <authorList>
            <person name="Varghese N."/>
            <person name="Submissions S."/>
        </authorList>
    </citation>
    <scope>NUCLEOTIDE SEQUENCE [LARGE SCALE GENOMIC DNA]</scope>
    <source>
        <strain evidence="6">LP51</strain>
    </source>
</reference>
<dbReference type="InterPro" id="IPR052558">
    <property type="entry name" value="Siderophore_Hydrolase_D"/>
</dbReference>
<dbReference type="AlphaFoldDB" id="A0A1I2S0T2"/>
<dbReference type="Proteomes" id="UP000198724">
    <property type="component" value="Unassembled WGS sequence"/>
</dbReference>
<dbReference type="STRING" id="1436961.SAMN05421739_102575"/>
<evidence type="ECO:0000256" key="1">
    <source>
        <dbReference type="ARBA" id="ARBA00005622"/>
    </source>
</evidence>
<evidence type="ECO:0000313" key="6">
    <source>
        <dbReference type="Proteomes" id="UP000198724"/>
    </source>
</evidence>
<dbReference type="EMBL" id="FOOT01000002">
    <property type="protein sequence ID" value="SFG45389.1"/>
    <property type="molecule type" value="Genomic_DNA"/>
</dbReference>
<dbReference type="SUPFAM" id="SSF48452">
    <property type="entry name" value="TPR-like"/>
    <property type="match status" value="1"/>
</dbReference>
<dbReference type="InterPro" id="IPR011990">
    <property type="entry name" value="TPR-like_helical_dom_sf"/>
</dbReference>
<dbReference type="SUPFAM" id="SSF53474">
    <property type="entry name" value="alpha/beta-Hydrolases"/>
    <property type="match status" value="1"/>
</dbReference>
<sequence length="402" mass="45425">MKKLLLALLLLFSSTGFSQHGRIEIGVIDSLQSQVLGEAREIWVHVPKQPEYYGDYFAPKRYPVLYLLDGDWHFQAVTGLMHFLSSENGAGIIPEMIVVAVVNTNRTRDFTPTNSTKSWDGTEARYLRQSGGGEKFTAFLEKELIPYIDAKYPTEQYRMLVGHSFGGLLVTNTLVDKPELFDSYVAIDPSLWWDDKLVLKKAKNNFKKGNLEGKKLFLALADSVLAVKQDPTSITHVRANMEFSDLLDRQSNKSLKWKYYAGETHFSLSLHAVNDAMRAMLAFEPLPIPEAGVHAATFNAQFVEDYYDSISTKIGYKVLPPESLVYSFALACLNRDLPDKALGFLQLNKTNYPQSFGVYDALGDYYSKKGDRKKAIEHLKKALSIRENPETLTKLNGLRKNK</sequence>
<accession>A0A1I2S0T2</accession>
<keyword evidence="3" id="KW-0802">TPR repeat</keyword>
<dbReference type="RefSeq" id="WP_092100019.1">
    <property type="nucleotide sequence ID" value="NZ_FOOT01000002.1"/>
</dbReference>
<dbReference type="PANTHER" id="PTHR40841">
    <property type="entry name" value="SIDEROPHORE TRIACETYLFUSARININE C ESTERASE"/>
    <property type="match status" value="1"/>
</dbReference>
<evidence type="ECO:0000313" key="5">
    <source>
        <dbReference type="EMBL" id="SFG45389.1"/>
    </source>
</evidence>
<gene>
    <name evidence="5" type="ORF">SAMN05421739_102575</name>
</gene>
<feature type="chain" id="PRO_5011549548" evidence="4">
    <location>
        <begin position="19"/>
        <end position="402"/>
    </location>
</feature>
<protein>
    <submittedName>
        <fullName evidence="5">Uncharacterized protein</fullName>
    </submittedName>
</protein>
<dbReference type="PANTHER" id="PTHR40841:SF2">
    <property type="entry name" value="SIDEROPHORE-DEGRADING ESTERASE (EUROFUNG)"/>
    <property type="match status" value="1"/>
</dbReference>
<dbReference type="GO" id="GO:0016788">
    <property type="term" value="F:hydrolase activity, acting on ester bonds"/>
    <property type="evidence" value="ECO:0007669"/>
    <property type="project" value="TreeGrafter"/>
</dbReference>
<proteinExistence type="inferred from homology"/>
<feature type="repeat" description="TPR" evidence="3">
    <location>
        <begin position="356"/>
        <end position="389"/>
    </location>
</feature>
<dbReference type="InterPro" id="IPR029058">
    <property type="entry name" value="AB_hydrolase_fold"/>
</dbReference>
<comment type="similarity">
    <text evidence="1">Belongs to the esterase D family.</text>
</comment>